<dbReference type="CDD" id="cd00165">
    <property type="entry name" value="S4"/>
    <property type="match status" value="1"/>
</dbReference>
<feature type="compositionally biased region" description="Basic and acidic residues" evidence="2">
    <location>
        <begin position="119"/>
        <end position="131"/>
    </location>
</feature>
<dbReference type="RefSeq" id="WP_320500220.1">
    <property type="nucleotide sequence ID" value="NZ_JAXCLX010000001.1"/>
</dbReference>
<reference evidence="4 5" key="1">
    <citation type="journal article" date="2013" name="Antonie Van Leeuwenhoek">
        <title>Dongia rigui sp. nov., isolated from freshwater of a large wetland in Korea.</title>
        <authorList>
            <person name="Baik K.S."/>
            <person name="Hwang Y.M."/>
            <person name="Choi J.S."/>
            <person name="Kwon J."/>
            <person name="Seong C.N."/>
        </authorList>
    </citation>
    <scope>NUCLEOTIDE SEQUENCE [LARGE SCALE GENOMIC DNA]</scope>
    <source>
        <strain evidence="4 5">04SU4-P</strain>
    </source>
</reference>
<keyword evidence="1" id="KW-0694">RNA-binding</keyword>
<evidence type="ECO:0000313" key="5">
    <source>
        <dbReference type="Proteomes" id="UP001271769"/>
    </source>
</evidence>
<dbReference type="Proteomes" id="UP001271769">
    <property type="component" value="Unassembled WGS sequence"/>
</dbReference>
<comment type="caution">
    <text evidence="4">The sequence shown here is derived from an EMBL/GenBank/DDBJ whole genome shotgun (WGS) entry which is preliminary data.</text>
</comment>
<evidence type="ECO:0000259" key="3">
    <source>
        <dbReference type="SMART" id="SM00363"/>
    </source>
</evidence>
<organism evidence="4 5">
    <name type="scientific">Dongia rigui</name>
    <dbReference type="NCBI Taxonomy" id="940149"/>
    <lineage>
        <taxon>Bacteria</taxon>
        <taxon>Pseudomonadati</taxon>
        <taxon>Pseudomonadota</taxon>
        <taxon>Alphaproteobacteria</taxon>
        <taxon>Rhodospirillales</taxon>
        <taxon>Dongiaceae</taxon>
        <taxon>Dongia</taxon>
    </lineage>
</organism>
<name>A0ABU5DWW1_9PROT</name>
<dbReference type="PROSITE" id="PS50889">
    <property type="entry name" value="S4"/>
    <property type="match status" value="1"/>
</dbReference>
<gene>
    <name evidence="4" type="ORF">SMD31_07675</name>
</gene>
<evidence type="ECO:0000313" key="4">
    <source>
        <dbReference type="EMBL" id="MDY0871796.1"/>
    </source>
</evidence>
<keyword evidence="5" id="KW-1185">Reference proteome</keyword>
<proteinExistence type="predicted"/>
<sequence length="131" mass="14496">MSETQRIDKWLWFARFLKSRSLATTLAASGRLRLNGQLIAKAHQQVKAGDVLTFPLGPHIRVIKVLDPGTRRGPAPEAQTLYEDLSPPPPREKGAKAAPDGAPPQREAGSGRPTKRERRALDHLMNEDETD</sequence>
<dbReference type="SMART" id="SM00363">
    <property type="entry name" value="S4"/>
    <property type="match status" value="1"/>
</dbReference>
<evidence type="ECO:0000256" key="1">
    <source>
        <dbReference type="PROSITE-ProRule" id="PRU00182"/>
    </source>
</evidence>
<dbReference type="EMBL" id="JAXCLX010000001">
    <property type="protein sequence ID" value="MDY0871796.1"/>
    <property type="molecule type" value="Genomic_DNA"/>
</dbReference>
<dbReference type="SUPFAM" id="SSF55174">
    <property type="entry name" value="Alpha-L RNA-binding motif"/>
    <property type="match status" value="1"/>
</dbReference>
<evidence type="ECO:0000256" key="2">
    <source>
        <dbReference type="SAM" id="MobiDB-lite"/>
    </source>
</evidence>
<dbReference type="Pfam" id="PF01479">
    <property type="entry name" value="S4"/>
    <property type="match status" value="1"/>
</dbReference>
<feature type="domain" description="RNA-binding S4" evidence="3">
    <location>
        <begin position="5"/>
        <end position="67"/>
    </location>
</feature>
<dbReference type="InterPro" id="IPR036986">
    <property type="entry name" value="S4_RNA-bd_sf"/>
</dbReference>
<protein>
    <submittedName>
        <fullName evidence="4">RNA-binding S4 domain-containing protein</fullName>
    </submittedName>
</protein>
<dbReference type="Gene3D" id="3.10.290.10">
    <property type="entry name" value="RNA-binding S4 domain"/>
    <property type="match status" value="1"/>
</dbReference>
<dbReference type="InterPro" id="IPR002942">
    <property type="entry name" value="S4_RNA-bd"/>
</dbReference>
<accession>A0ABU5DWW1</accession>
<feature type="region of interest" description="Disordered" evidence="2">
    <location>
        <begin position="67"/>
        <end position="131"/>
    </location>
</feature>